<dbReference type="InterPro" id="IPR007815">
    <property type="entry name" value="Emycin_Estase"/>
</dbReference>
<sequence length="440" mass="51251">MYEDVYQKFIAAIDHAAIPIGEHEKQFFSLLEKIGDARFVLIGEATHGTHQFYQARIEITKQLILKKGFMAVAIEGDWPDVHRIHRFIQGHEGETTQEDAYASLADFKRFPKWMWRNTTMPPFLNWLRHHNDALQSVHEKIGFYGLDLYSLNASMEAVINYLMQVDPNAADRARERYSCFDHMNIDPQTYGFLITAGIKNNCKQKVIEQWLELQHQAFGYLKSNGMAAEDDYFFATQNARVVKDAEIYYRSMFEDRVSSWNIRDKHMAETVYTLANYLENRYQKPAKIIIWAHNSHIGDARATEMKEMGEINIGQLIREHYDGSTYSIGFSTYDGQVTAASHWGAPVQCKSIVPGMEGSYEAVFHDGKYKNFILYPHEQESLEHFLKIPRLQRAIGVIYRPETERASHYFFTHLPTQFDCMIHFDKTTAVRPLDINEDWK</sequence>
<name>A0A0W0X2G5_9GAMM</name>
<protein>
    <submittedName>
        <fullName evidence="1">Erythromycin esterase</fullName>
    </submittedName>
</protein>
<reference evidence="1 2" key="1">
    <citation type="submission" date="2015-11" db="EMBL/GenBank/DDBJ databases">
        <title>Genomic analysis of 38 Legionella species identifies large and diverse effector repertoires.</title>
        <authorList>
            <person name="Burstein D."/>
            <person name="Amaro F."/>
            <person name="Zusman T."/>
            <person name="Lifshitz Z."/>
            <person name="Cohen O."/>
            <person name="Gilbert J.A."/>
            <person name="Pupko T."/>
            <person name="Shuman H.A."/>
            <person name="Segal G."/>
        </authorList>
    </citation>
    <scope>NUCLEOTIDE SEQUENCE [LARGE SCALE GENOMIC DNA]</scope>
    <source>
        <strain evidence="1 2">Oak Ridge-10</strain>
    </source>
</reference>
<dbReference type="Proteomes" id="UP000054858">
    <property type="component" value="Unassembled WGS sequence"/>
</dbReference>
<accession>A0A0W0X2G5</accession>
<evidence type="ECO:0000313" key="2">
    <source>
        <dbReference type="Proteomes" id="UP000054858"/>
    </source>
</evidence>
<dbReference type="InterPro" id="IPR052036">
    <property type="entry name" value="Hydrolase/PRTase-associated"/>
</dbReference>
<comment type="caution">
    <text evidence="1">The sequence shown here is derived from an EMBL/GenBank/DDBJ whole genome shotgun (WGS) entry which is preliminary data.</text>
</comment>
<dbReference type="GO" id="GO:0046677">
    <property type="term" value="P:response to antibiotic"/>
    <property type="evidence" value="ECO:0007669"/>
    <property type="project" value="InterPro"/>
</dbReference>
<evidence type="ECO:0000313" key="1">
    <source>
        <dbReference type="EMBL" id="KTD38765.1"/>
    </source>
</evidence>
<dbReference type="PANTHER" id="PTHR31299">
    <property type="entry name" value="ESTERASE, PUTATIVE (AFU_ORTHOLOGUE AFUA_1G05850)-RELATED"/>
    <property type="match status" value="1"/>
</dbReference>
<dbReference type="CDD" id="cd14728">
    <property type="entry name" value="Ere-like"/>
    <property type="match status" value="1"/>
</dbReference>
<gene>
    <name evidence="1" type="ORF">Loak_1253</name>
</gene>
<dbReference type="Pfam" id="PF05139">
    <property type="entry name" value="Erythro_esteras"/>
    <property type="match status" value="1"/>
</dbReference>
<dbReference type="AlphaFoldDB" id="A0A0W0X2G5"/>
<dbReference type="EMBL" id="LNYP01000024">
    <property type="protein sequence ID" value="KTD38765.1"/>
    <property type="molecule type" value="Genomic_DNA"/>
</dbReference>
<dbReference type="Gene3D" id="3.30.1870.10">
    <property type="entry name" value="EreA-like, domain 2"/>
    <property type="match status" value="1"/>
</dbReference>
<dbReference type="PANTHER" id="PTHR31299:SF0">
    <property type="entry name" value="ESTERASE, PUTATIVE (AFU_ORTHOLOGUE AFUA_1G05850)-RELATED"/>
    <property type="match status" value="1"/>
</dbReference>
<organism evidence="1 2">
    <name type="scientific">Legionella oakridgensis</name>
    <dbReference type="NCBI Taxonomy" id="29423"/>
    <lineage>
        <taxon>Bacteria</taxon>
        <taxon>Pseudomonadati</taxon>
        <taxon>Pseudomonadota</taxon>
        <taxon>Gammaproteobacteria</taxon>
        <taxon>Legionellales</taxon>
        <taxon>Legionellaceae</taxon>
        <taxon>Legionella</taxon>
    </lineage>
</organism>
<dbReference type="RefSeq" id="WP_025386355.1">
    <property type="nucleotide sequence ID" value="NZ_KV441803.1"/>
</dbReference>
<dbReference type="Gene3D" id="1.20.1440.30">
    <property type="entry name" value="Biosynthetic Protein domain"/>
    <property type="match status" value="1"/>
</dbReference>
<dbReference type="PATRIC" id="fig|29423.5.peg.1311"/>
<dbReference type="PIRSF" id="PIRSF036794">
    <property type="entry name" value="UCP_erythr_ester"/>
    <property type="match status" value="1"/>
</dbReference>
<proteinExistence type="predicted"/>
<dbReference type="Gene3D" id="3.40.1660.10">
    <property type="entry name" value="EreA-like (biosynthetic domain)"/>
    <property type="match status" value="1"/>
</dbReference>
<dbReference type="SUPFAM" id="SSF159501">
    <property type="entry name" value="EreA/ChaN-like"/>
    <property type="match status" value="1"/>
</dbReference>
<dbReference type="InterPro" id="IPR014622">
    <property type="entry name" value="UCP036794_erythomycin"/>
</dbReference>